<evidence type="ECO:0000313" key="5">
    <source>
        <dbReference type="Proteomes" id="UP001518140"/>
    </source>
</evidence>
<dbReference type="PANTHER" id="PTHR10509">
    <property type="entry name" value="O-METHYLTRANSFERASE-RELATED"/>
    <property type="match status" value="1"/>
</dbReference>
<dbReference type="Pfam" id="PF01596">
    <property type="entry name" value="Methyltransf_3"/>
    <property type="match status" value="1"/>
</dbReference>
<comment type="caution">
    <text evidence="4">The sequence shown here is derived from an EMBL/GenBank/DDBJ whole genome shotgun (WGS) entry which is preliminary data.</text>
</comment>
<keyword evidence="2" id="KW-0808">Transferase</keyword>
<dbReference type="InterPro" id="IPR002935">
    <property type="entry name" value="SAM_O-MeTrfase"/>
</dbReference>
<dbReference type="PROSITE" id="PS51682">
    <property type="entry name" value="SAM_OMT_I"/>
    <property type="match status" value="1"/>
</dbReference>
<protein>
    <submittedName>
        <fullName evidence="4">O-methyltransferase</fullName>
    </submittedName>
</protein>
<dbReference type="InterPro" id="IPR029063">
    <property type="entry name" value="SAM-dependent_MTases_sf"/>
</dbReference>
<reference evidence="4 5" key="1">
    <citation type="submission" date="2020-02" db="EMBL/GenBank/DDBJ databases">
        <title>Whole-genome analyses of novel actinobacteria.</title>
        <authorList>
            <person name="Sahin N."/>
            <person name="Tokatli A."/>
        </authorList>
    </citation>
    <scope>NUCLEOTIDE SEQUENCE [LARGE SCALE GENOMIC DNA]</scope>
    <source>
        <strain evidence="4 5">YC419</strain>
    </source>
</reference>
<keyword evidence="3" id="KW-0949">S-adenosyl-L-methionine</keyword>
<name>A0ABX0E2Y7_9ACTN</name>
<dbReference type="CDD" id="cd02440">
    <property type="entry name" value="AdoMet_MTases"/>
    <property type="match status" value="1"/>
</dbReference>
<evidence type="ECO:0000256" key="2">
    <source>
        <dbReference type="ARBA" id="ARBA00022679"/>
    </source>
</evidence>
<dbReference type="SUPFAM" id="SSF53335">
    <property type="entry name" value="S-adenosyl-L-methionine-dependent methyltransferases"/>
    <property type="match status" value="1"/>
</dbReference>
<dbReference type="InterPro" id="IPR050362">
    <property type="entry name" value="Cation-dep_OMT"/>
</dbReference>
<evidence type="ECO:0000313" key="4">
    <source>
        <dbReference type="EMBL" id="NGO48583.1"/>
    </source>
</evidence>
<dbReference type="PANTHER" id="PTHR10509:SF14">
    <property type="entry name" value="CAFFEOYL-COA O-METHYLTRANSFERASE 3-RELATED"/>
    <property type="match status" value="1"/>
</dbReference>
<dbReference type="RefSeq" id="WP_165345071.1">
    <property type="nucleotide sequence ID" value="NZ_JAAKZX010000271.1"/>
</dbReference>
<gene>
    <name evidence="4" type="ORF">G6048_43085</name>
</gene>
<keyword evidence="5" id="KW-1185">Reference proteome</keyword>
<sequence>MTSAIYRYLLAQAESPDPVQQKLIERTQALGGPAEMQIPHEQAVFLTLLTRLIGARRIVEIGTFTGYSTLAFARGLPTDGRIVTCDVSREWTTIAREAWQAAGVEERVDLRLGPAAETLRELPTDPVLDLVFLDADKPGYPDYWEQLVPRVRPGGLLLADNVLYGGHAASPAATGNAAAIRAFNDLVRADERVESVLLPIADGLTVARKHDDRH</sequence>
<evidence type="ECO:0000256" key="3">
    <source>
        <dbReference type="ARBA" id="ARBA00022691"/>
    </source>
</evidence>
<dbReference type="Gene3D" id="3.40.50.150">
    <property type="entry name" value="Vaccinia Virus protein VP39"/>
    <property type="match status" value="1"/>
</dbReference>
<proteinExistence type="predicted"/>
<dbReference type="EMBL" id="JAAKZX010000271">
    <property type="protein sequence ID" value="NGO48583.1"/>
    <property type="molecule type" value="Genomic_DNA"/>
</dbReference>
<organism evidence="4 5">
    <name type="scientific">Streptomyces ureilyticus</name>
    <dbReference type="NCBI Taxonomy" id="1775131"/>
    <lineage>
        <taxon>Bacteria</taxon>
        <taxon>Bacillati</taxon>
        <taxon>Actinomycetota</taxon>
        <taxon>Actinomycetes</taxon>
        <taxon>Kitasatosporales</taxon>
        <taxon>Streptomycetaceae</taxon>
        <taxon>Streptomyces</taxon>
    </lineage>
</organism>
<keyword evidence="1" id="KW-0489">Methyltransferase</keyword>
<accession>A0ABX0E2Y7</accession>
<dbReference type="Proteomes" id="UP001518140">
    <property type="component" value="Unassembled WGS sequence"/>
</dbReference>
<evidence type="ECO:0000256" key="1">
    <source>
        <dbReference type="ARBA" id="ARBA00022603"/>
    </source>
</evidence>